<protein>
    <submittedName>
        <fullName evidence="1">Uncharacterized protein</fullName>
    </submittedName>
</protein>
<dbReference type="STRING" id="1777140.AWB79_01275"/>
<dbReference type="Proteomes" id="UP000054851">
    <property type="component" value="Unassembled WGS sequence"/>
</dbReference>
<proteinExistence type="predicted"/>
<keyword evidence="2" id="KW-1185">Reference proteome</keyword>
<evidence type="ECO:0000313" key="1">
    <source>
        <dbReference type="EMBL" id="SAK48297.1"/>
    </source>
</evidence>
<comment type="caution">
    <text evidence="1">The sequence shown here is derived from an EMBL/GenBank/DDBJ whole genome shotgun (WGS) entry which is preliminary data.</text>
</comment>
<organism evidence="1 2">
    <name type="scientific">Caballeronia hypogeia</name>
    <dbReference type="NCBI Taxonomy" id="1777140"/>
    <lineage>
        <taxon>Bacteria</taxon>
        <taxon>Pseudomonadati</taxon>
        <taxon>Pseudomonadota</taxon>
        <taxon>Betaproteobacteria</taxon>
        <taxon>Burkholderiales</taxon>
        <taxon>Burkholderiaceae</taxon>
        <taxon>Caballeronia</taxon>
    </lineage>
</organism>
<accession>A0A157ZTQ3</accession>
<dbReference type="RefSeq" id="WP_061166560.1">
    <property type="nucleotide sequence ID" value="NZ_FCOA02000003.1"/>
</dbReference>
<sequence>MSNTENAKRAAVRALNRVRGIRATVEERDRLYRAAPSDAPGDVLERLRANAKVRAAVLKELNR</sequence>
<evidence type="ECO:0000313" key="2">
    <source>
        <dbReference type="Proteomes" id="UP000054851"/>
    </source>
</evidence>
<dbReference type="AlphaFoldDB" id="A0A157ZTQ3"/>
<gene>
    <name evidence="1" type="ORF">AWB79_01275</name>
</gene>
<dbReference type="EMBL" id="FCOA02000003">
    <property type="protein sequence ID" value="SAK48297.1"/>
    <property type="molecule type" value="Genomic_DNA"/>
</dbReference>
<name>A0A157ZTQ3_9BURK</name>
<reference evidence="1" key="1">
    <citation type="submission" date="2016-01" db="EMBL/GenBank/DDBJ databases">
        <authorList>
            <person name="Peeters C."/>
        </authorList>
    </citation>
    <scope>NUCLEOTIDE SEQUENCE</scope>
    <source>
        <strain evidence="1">LMG 29322</strain>
    </source>
</reference>